<evidence type="ECO:0000313" key="2">
    <source>
        <dbReference type="Proteomes" id="UP000699042"/>
    </source>
</evidence>
<protein>
    <submittedName>
        <fullName evidence="1">Uncharacterized protein</fullName>
    </submittedName>
</protein>
<accession>A0A9P7QSU2</accession>
<dbReference type="AlphaFoldDB" id="A0A9P7QSU2"/>
<organism evidence="1 2">
    <name type="scientific">Colletotrichum scovillei</name>
    <dbReference type="NCBI Taxonomy" id="1209932"/>
    <lineage>
        <taxon>Eukaryota</taxon>
        <taxon>Fungi</taxon>
        <taxon>Dikarya</taxon>
        <taxon>Ascomycota</taxon>
        <taxon>Pezizomycotina</taxon>
        <taxon>Sordariomycetes</taxon>
        <taxon>Hypocreomycetidae</taxon>
        <taxon>Glomerellales</taxon>
        <taxon>Glomerellaceae</taxon>
        <taxon>Colletotrichum</taxon>
        <taxon>Colletotrichum acutatum species complex</taxon>
    </lineage>
</organism>
<name>A0A9P7QSU2_9PEZI</name>
<sequence>MKLTQKHYILNYIAARIPKTSGSFMGAFVLGDGPGGDGRWMICSLGTNQQQRVYVTHSTQQSSLVSLGISWLVG</sequence>
<gene>
    <name evidence="1" type="ORF">JMJ77_010405</name>
</gene>
<evidence type="ECO:0000313" key="1">
    <source>
        <dbReference type="EMBL" id="KAG7042305.1"/>
    </source>
</evidence>
<keyword evidence="2" id="KW-1185">Reference proteome</keyword>
<reference evidence="1" key="1">
    <citation type="submission" date="2021-05" db="EMBL/GenBank/DDBJ databases">
        <title>Comparative genomics of three Colletotrichum scovillei strains and genetic complementation revealed genes involved fungal growth and virulence on chili pepper.</title>
        <authorList>
            <person name="Hsieh D.-K."/>
            <person name="Chuang S.-C."/>
            <person name="Chen C.-Y."/>
            <person name="Chao Y.-T."/>
            <person name="Lu M.-Y.J."/>
            <person name="Lee M.-H."/>
            <person name="Shih M.-C."/>
        </authorList>
    </citation>
    <scope>NUCLEOTIDE SEQUENCE</scope>
    <source>
        <strain evidence="1">Coll-153</strain>
    </source>
</reference>
<dbReference type="EMBL" id="JAESDN010000013">
    <property type="protein sequence ID" value="KAG7042305.1"/>
    <property type="molecule type" value="Genomic_DNA"/>
</dbReference>
<dbReference type="Proteomes" id="UP000699042">
    <property type="component" value="Unassembled WGS sequence"/>
</dbReference>
<proteinExistence type="predicted"/>
<comment type="caution">
    <text evidence="1">The sequence shown here is derived from an EMBL/GenBank/DDBJ whole genome shotgun (WGS) entry which is preliminary data.</text>
</comment>